<feature type="region of interest" description="Disordered" evidence="1">
    <location>
        <begin position="1"/>
        <end position="48"/>
    </location>
</feature>
<feature type="region of interest" description="Disordered" evidence="1">
    <location>
        <begin position="428"/>
        <end position="452"/>
    </location>
</feature>
<accession>A0A9P5C5F6</accession>
<feature type="compositionally biased region" description="Polar residues" evidence="1">
    <location>
        <begin position="7"/>
        <end position="24"/>
    </location>
</feature>
<proteinExistence type="predicted"/>
<feature type="region of interest" description="Disordered" evidence="1">
    <location>
        <begin position="681"/>
        <end position="702"/>
    </location>
</feature>
<feature type="compositionally biased region" description="Polar residues" evidence="1">
    <location>
        <begin position="548"/>
        <end position="559"/>
    </location>
</feature>
<comment type="caution">
    <text evidence="2">The sequence shown here is derived from an EMBL/GenBank/DDBJ whole genome shotgun (WGS) entry which is preliminary data.</text>
</comment>
<feature type="compositionally biased region" description="Polar residues" evidence="1">
    <location>
        <begin position="519"/>
        <end position="541"/>
    </location>
</feature>
<dbReference type="EMBL" id="SWKV01000005">
    <property type="protein sequence ID" value="KAF3045877.1"/>
    <property type="molecule type" value="Genomic_DNA"/>
</dbReference>
<gene>
    <name evidence="2" type="primary">CFD1_1</name>
    <name evidence="2" type="ORF">E8E12_003368</name>
</gene>
<sequence length="841" mass="92400">MAFVANSLRQFLSRGQPSDSSVPSSVARFDGMSESDSEQMHHPSSVKQVKNDATITDHGAGPCSAMQYQIPGRDHAYQPTVPHHCGQSGPQFAAQQNEERFDHTRDIRQTSKELDCGSYEQYDEWRWQMPSRTASAQSHETPQYHVRINDQPHAGQLPGAASNSGAEVRVKPESAVHEHDDQDMFAEFTNEELHDCDARASAETQKVSQSINHTASDPPLIKQVPKSEGQSLAEAVERAEIVESIVTPAMVMQQTQKVSSSNEPQITFENVATPFRVDSEPEHPQSQVSSTLAPLTDGVRKQYYFGQYPQASQHSFLDTELQRSNDRISRSPSVDSVIETRRQSSEETASSSGGMYLSAKSQLAQQWQGRQRLFGNGDLTADAVHGNPVLLHGSSPVQEQSCLQGATATHPPYNLSSFRVQPTDSMQRHSAFPYNSNPKHPPDPIATQHDQTRPPWMTSSWAFGSAASQARPSGRSIIQAPLPQSLLSLTHIAHVQETVSEVSDDDEPLATRAPRHRSTTASPLTASAHLSSNTISRSETVTAMPKSNVPNPKQDSVIDSSGDHDEDITKAISWKLPDFEVTYHPATTDKNMPMAKVSILGQKENLVRSEVALTEDHAHHEMELFLNVFLPTQQALQIPDPEPAHAVINFHTIAVMVLEAFVQYEIGDEMGRGYGFHGGNVGNQVLRPSPSSDDEPTRTRSAKDADVDEIFFAVIDRWRAGLISGKGTLKLIRGCQEFCDIALDVIHYVKEHGLLQPEPKKRKERSDKGVKRGPQGGVKDAAAKGKATGKRKADAAEGKAPVKKGKVNDLTGRKKAKVEVKKTKQKPKPKPKSPGVTIIKK</sequence>
<evidence type="ECO:0000313" key="3">
    <source>
        <dbReference type="Proteomes" id="UP000758155"/>
    </source>
</evidence>
<dbReference type="OrthoDB" id="3796908at2759"/>
<feature type="compositionally biased region" description="Basic and acidic residues" evidence="1">
    <location>
        <begin position="757"/>
        <end position="770"/>
    </location>
</feature>
<name>A0A9P5C5F6_9PLEO</name>
<evidence type="ECO:0000256" key="1">
    <source>
        <dbReference type="SAM" id="MobiDB-lite"/>
    </source>
</evidence>
<feature type="region of interest" description="Disordered" evidence="1">
    <location>
        <begin position="757"/>
        <end position="841"/>
    </location>
</feature>
<feature type="compositionally biased region" description="Polar residues" evidence="1">
    <location>
        <begin position="346"/>
        <end position="357"/>
    </location>
</feature>
<organism evidence="2 3">
    <name type="scientific">Didymella heteroderae</name>
    <dbReference type="NCBI Taxonomy" id="1769908"/>
    <lineage>
        <taxon>Eukaryota</taxon>
        <taxon>Fungi</taxon>
        <taxon>Dikarya</taxon>
        <taxon>Ascomycota</taxon>
        <taxon>Pezizomycotina</taxon>
        <taxon>Dothideomycetes</taxon>
        <taxon>Pleosporomycetidae</taxon>
        <taxon>Pleosporales</taxon>
        <taxon>Pleosporineae</taxon>
        <taxon>Didymellaceae</taxon>
        <taxon>Didymella</taxon>
    </lineage>
</organism>
<keyword evidence="3" id="KW-1185">Reference proteome</keyword>
<protein>
    <submittedName>
        <fullName evidence="2">Cytosolic Fe-S cluster assembly factor cfd1</fullName>
    </submittedName>
</protein>
<reference evidence="2" key="1">
    <citation type="submission" date="2019-04" db="EMBL/GenBank/DDBJ databases">
        <title>Sequencing of skin fungus with MAO and IRED activity.</title>
        <authorList>
            <person name="Marsaioli A.J."/>
            <person name="Bonatto J.M.C."/>
            <person name="Reis Junior O."/>
        </authorList>
    </citation>
    <scope>NUCLEOTIDE SEQUENCE</scope>
    <source>
        <strain evidence="2">28M1</strain>
    </source>
</reference>
<dbReference type="AlphaFoldDB" id="A0A9P5C5F6"/>
<evidence type="ECO:0000313" key="2">
    <source>
        <dbReference type="EMBL" id="KAF3045877.1"/>
    </source>
</evidence>
<dbReference type="Proteomes" id="UP000758155">
    <property type="component" value="Unassembled WGS sequence"/>
</dbReference>
<feature type="region of interest" description="Disordered" evidence="1">
    <location>
        <begin position="322"/>
        <end position="357"/>
    </location>
</feature>
<feature type="region of interest" description="Disordered" evidence="1">
    <location>
        <begin position="499"/>
        <end position="564"/>
    </location>
</feature>
<feature type="compositionally biased region" description="Low complexity" evidence="1">
    <location>
        <begin position="777"/>
        <end position="786"/>
    </location>
</feature>